<gene>
    <name evidence="3" type="ORF">TDUB1175_LOCUS20179</name>
</gene>
<dbReference type="InterPro" id="IPR002498">
    <property type="entry name" value="PInositol-4-P-4/5-kinase_core"/>
</dbReference>
<dbReference type="EMBL" id="HBED01040080">
    <property type="protein sequence ID" value="CAD8321763.1"/>
    <property type="molecule type" value="Transcribed_RNA"/>
</dbReference>
<dbReference type="GO" id="GO:0005886">
    <property type="term" value="C:plasma membrane"/>
    <property type="evidence" value="ECO:0007669"/>
    <property type="project" value="TreeGrafter"/>
</dbReference>
<dbReference type="PANTHER" id="PTHR23086">
    <property type="entry name" value="PHOSPHATIDYLINOSITOL-4-PHOSPHATE 5-KINASE"/>
    <property type="match status" value="1"/>
</dbReference>
<dbReference type="AlphaFoldDB" id="A0A7R9ZEJ8"/>
<dbReference type="InterPro" id="IPR027483">
    <property type="entry name" value="PInositol-4-P-4/5-kinase_C_sf"/>
</dbReference>
<reference evidence="3" key="1">
    <citation type="submission" date="2021-01" db="EMBL/GenBank/DDBJ databases">
        <authorList>
            <person name="Corre E."/>
            <person name="Pelletier E."/>
            <person name="Niang G."/>
            <person name="Scheremetjew M."/>
            <person name="Finn R."/>
            <person name="Kale V."/>
            <person name="Holt S."/>
            <person name="Cochrane G."/>
            <person name="Meng A."/>
            <person name="Brown T."/>
            <person name="Cohen L."/>
        </authorList>
    </citation>
    <scope>NUCLEOTIDE SEQUENCE</scope>
    <source>
        <strain evidence="3">CCMP147</strain>
    </source>
</reference>
<evidence type="ECO:0000256" key="1">
    <source>
        <dbReference type="PROSITE-ProRule" id="PRU00781"/>
    </source>
</evidence>
<dbReference type="SMART" id="SM00330">
    <property type="entry name" value="PIPKc"/>
    <property type="match status" value="1"/>
</dbReference>
<dbReference type="GO" id="GO:0016308">
    <property type="term" value="F:1-phosphatidylinositol-4-phosphate 5-kinase activity"/>
    <property type="evidence" value="ECO:0007669"/>
    <property type="project" value="TreeGrafter"/>
</dbReference>
<dbReference type="PANTHER" id="PTHR23086:SF8">
    <property type="entry name" value="PHOSPHATIDYLINOSITOL 5-PHOSPHATE 4-KINASE, ISOFORM A"/>
    <property type="match status" value="1"/>
</dbReference>
<dbReference type="PROSITE" id="PS51455">
    <property type="entry name" value="PIPK"/>
    <property type="match status" value="1"/>
</dbReference>
<dbReference type="SUPFAM" id="SSF56104">
    <property type="entry name" value="SAICAR synthase-like"/>
    <property type="match status" value="1"/>
</dbReference>
<sequence length="202" mass="23599">MPRYLGLYGLEFDDPDVPDVVVVAMTNFFGGVYEIHRKFDLKGSTYKRVASEKERAKKSPVYKDLDWMKEGRRLRFPTREQMQAVRNQLHKDTKFLSHNGLIDYSLLVGIHEIDKSNLEKYQKREALRVISVRSGDETISYFGLVDVLTPYGSKKRAETIFMGNIVCCRDISCQRPPVYQKRFMQFCDEELLACDEKDEYEA</sequence>
<keyword evidence="1" id="KW-0547">Nucleotide-binding</keyword>
<evidence type="ECO:0000313" key="3">
    <source>
        <dbReference type="EMBL" id="CAD8321763.1"/>
    </source>
</evidence>
<keyword evidence="1" id="KW-0808">Transferase</keyword>
<dbReference type="InterPro" id="IPR023610">
    <property type="entry name" value="PInositol-4/5-P-5/4-kinase"/>
</dbReference>
<feature type="domain" description="PIPK" evidence="2">
    <location>
        <begin position="1"/>
        <end position="191"/>
    </location>
</feature>
<dbReference type="GO" id="GO:0005524">
    <property type="term" value="F:ATP binding"/>
    <property type="evidence" value="ECO:0007669"/>
    <property type="project" value="UniProtKB-UniRule"/>
</dbReference>
<accession>A0A7R9ZEJ8</accession>
<protein>
    <recommendedName>
        <fullName evidence="2">PIPK domain-containing protein</fullName>
    </recommendedName>
</protein>
<organism evidence="3">
    <name type="scientific">Pseudictyota dubia</name>
    <dbReference type="NCBI Taxonomy" id="2749911"/>
    <lineage>
        <taxon>Eukaryota</taxon>
        <taxon>Sar</taxon>
        <taxon>Stramenopiles</taxon>
        <taxon>Ochrophyta</taxon>
        <taxon>Bacillariophyta</taxon>
        <taxon>Mediophyceae</taxon>
        <taxon>Biddulphiophycidae</taxon>
        <taxon>Eupodiscales</taxon>
        <taxon>Odontellaceae</taxon>
        <taxon>Pseudictyota</taxon>
    </lineage>
</organism>
<dbReference type="Gene3D" id="3.30.810.10">
    <property type="entry name" value="2-Layer Sandwich"/>
    <property type="match status" value="1"/>
</dbReference>
<proteinExistence type="predicted"/>
<keyword evidence="1" id="KW-0067">ATP-binding</keyword>
<evidence type="ECO:0000259" key="2">
    <source>
        <dbReference type="PROSITE" id="PS51455"/>
    </source>
</evidence>
<dbReference type="Pfam" id="PF01504">
    <property type="entry name" value="PIP5K"/>
    <property type="match status" value="2"/>
</dbReference>
<name>A0A7R9ZEJ8_9STRA</name>
<keyword evidence="1" id="KW-0418">Kinase</keyword>
<dbReference type="GO" id="GO:0046854">
    <property type="term" value="P:phosphatidylinositol phosphate biosynthetic process"/>
    <property type="evidence" value="ECO:0007669"/>
    <property type="project" value="TreeGrafter"/>
</dbReference>